<dbReference type="InterPro" id="IPR002838">
    <property type="entry name" value="AIM24"/>
</dbReference>
<dbReference type="Gene3D" id="3.60.160.10">
    <property type="entry name" value="Mitochondrial biogenesis AIM24"/>
    <property type="match status" value="1"/>
</dbReference>
<evidence type="ECO:0000259" key="2">
    <source>
        <dbReference type="Pfam" id="PF02342"/>
    </source>
</evidence>
<dbReference type="Proteomes" id="UP000635606">
    <property type="component" value="Unassembled WGS sequence"/>
</dbReference>
<evidence type="ECO:0000256" key="1">
    <source>
        <dbReference type="SAM" id="MobiDB-lite"/>
    </source>
</evidence>
<feature type="compositionally biased region" description="Low complexity" evidence="1">
    <location>
        <begin position="263"/>
        <end position="281"/>
    </location>
</feature>
<dbReference type="RefSeq" id="WP_203929069.1">
    <property type="nucleotide sequence ID" value="NZ_BOPH01000054.1"/>
</dbReference>
<comment type="caution">
    <text evidence="3">The sequence shown here is derived from an EMBL/GenBank/DDBJ whole genome shotgun (WGS) entry which is preliminary data.</text>
</comment>
<organism evidence="3 4">
    <name type="scientific">Virgisporangium ochraceum</name>
    <dbReference type="NCBI Taxonomy" id="65505"/>
    <lineage>
        <taxon>Bacteria</taxon>
        <taxon>Bacillati</taxon>
        <taxon>Actinomycetota</taxon>
        <taxon>Actinomycetes</taxon>
        <taxon>Micromonosporales</taxon>
        <taxon>Micromonosporaceae</taxon>
        <taxon>Virgisporangium</taxon>
    </lineage>
</organism>
<protein>
    <recommendedName>
        <fullName evidence="2">TerD domain-containing protein</fullName>
    </recommendedName>
</protein>
<proteinExistence type="predicted"/>
<accession>A0A8J3ZX66</accession>
<name>A0A8J3ZX66_9ACTN</name>
<keyword evidence="4" id="KW-1185">Reference proteome</keyword>
<feature type="domain" description="TerD" evidence="2">
    <location>
        <begin position="1"/>
        <end position="170"/>
    </location>
</feature>
<gene>
    <name evidence="3" type="ORF">Voc01_040570</name>
</gene>
<dbReference type="Pfam" id="PF02342">
    <property type="entry name" value="TerD"/>
    <property type="match status" value="1"/>
</dbReference>
<feature type="region of interest" description="Disordered" evidence="1">
    <location>
        <begin position="173"/>
        <end position="308"/>
    </location>
</feature>
<feature type="compositionally biased region" description="Pro residues" evidence="1">
    <location>
        <begin position="183"/>
        <end position="262"/>
    </location>
</feature>
<dbReference type="Pfam" id="PF01987">
    <property type="entry name" value="AIM24"/>
    <property type="match status" value="1"/>
</dbReference>
<dbReference type="CDD" id="cd06974">
    <property type="entry name" value="TerD_like"/>
    <property type="match status" value="1"/>
</dbReference>
<dbReference type="Gene3D" id="2.60.60.30">
    <property type="entry name" value="sav2460 like domains"/>
    <property type="match status" value="1"/>
</dbReference>
<dbReference type="InterPro" id="IPR016031">
    <property type="entry name" value="Trp_RNA-bd_attenuator-like_dom"/>
</dbReference>
<reference evidence="3" key="1">
    <citation type="submission" date="2021-01" db="EMBL/GenBank/DDBJ databases">
        <title>Whole genome shotgun sequence of Virgisporangium ochraceum NBRC 16418.</title>
        <authorList>
            <person name="Komaki H."/>
            <person name="Tamura T."/>
        </authorList>
    </citation>
    <scope>NUCLEOTIDE SEQUENCE</scope>
    <source>
        <strain evidence="3">NBRC 16418</strain>
    </source>
</reference>
<dbReference type="SUPFAM" id="SSF51219">
    <property type="entry name" value="TRAP-like"/>
    <property type="match status" value="1"/>
</dbReference>
<dbReference type="EMBL" id="BOPH01000054">
    <property type="protein sequence ID" value="GIJ69140.1"/>
    <property type="molecule type" value="Genomic_DNA"/>
</dbReference>
<evidence type="ECO:0000313" key="3">
    <source>
        <dbReference type="EMBL" id="GIJ69140.1"/>
    </source>
</evidence>
<dbReference type="PANTHER" id="PTHR38074">
    <property type="entry name" value="ALTERED INHERITANCE OF MITOCHONDRIA PROTEIN 24, MITOCHONDRIAL"/>
    <property type="match status" value="1"/>
</dbReference>
<sequence>MSKQFTKGQKSQLSALTAGTDLYVGVQLNAPGTSWDISCFGLDVNNKLSDDRYMVFYNQPKSPDGSIERLGEQSGDNDSFRVNLNAVPKSIGRLSFCAAIDGNGNAGQIQSGYLRIVAGGTEVARFAFTGSDFKTERGLIIADLYLKDVWRFGAVGQGFDGGLADLIRDFGGQVEEEEEAPKPAQPAPGFAPPPGGAAPGFAPPPGGPAPGFAPPPGPPPGQPAPGFGPPPGGPPPGQPAQPAYAAPPPPAQGYQQPPPGQPQPGYGAPTQQPGYAQQPAAGGYGAPPPAAGYGPEMLPSQAQPIQPGAMNSLNQYRELPTSGRWVRQNSKLVKVTLGPEAVARRGSMVAYQGDIDFDHRGSGGIRGRIESAMTGQGLKLMSIKGVGEVFLAEDAADVHVVELQGQQLCVNANNVLAFDASLQTEVRRIESAGLPGGGMFHLQVGGQGTVVVMTRGYPLTLNVQGPTFADMNAVVAWTAGMRVSVSTSVRVSREVYHGASGESVALQFMGMQGHFVVVQPYEV</sequence>
<dbReference type="InterPro" id="IPR003325">
    <property type="entry name" value="TerD"/>
</dbReference>
<dbReference type="InterPro" id="IPR036983">
    <property type="entry name" value="AIM24_sf"/>
</dbReference>
<dbReference type="PANTHER" id="PTHR38074:SF1">
    <property type="entry name" value="ALTERED INHERITANCE OF MITOCHONDRIA PROTEIN 24, MITOCHONDRIAL"/>
    <property type="match status" value="1"/>
</dbReference>
<evidence type="ECO:0000313" key="4">
    <source>
        <dbReference type="Proteomes" id="UP000635606"/>
    </source>
</evidence>
<dbReference type="AlphaFoldDB" id="A0A8J3ZX66"/>